<dbReference type="GeneID" id="59330974"/>
<dbReference type="Proteomes" id="UP000593566">
    <property type="component" value="Unassembled WGS sequence"/>
</dbReference>
<keyword evidence="3 5" id="KW-0863">Zinc-finger</keyword>
<feature type="compositionally biased region" description="Polar residues" evidence="6">
    <location>
        <begin position="218"/>
        <end position="227"/>
    </location>
</feature>
<evidence type="ECO:0000313" key="9">
    <source>
        <dbReference type="Proteomes" id="UP000593566"/>
    </source>
</evidence>
<comment type="caution">
    <text evidence="8">The sequence shown here is derived from an EMBL/GenBank/DDBJ whole genome shotgun (WGS) entry which is preliminary data.</text>
</comment>
<evidence type="ECO:0000256" key="4">
    <source>
        <dbReference type="ARBA" id="ARBA00022833"/>
    </source>
</evidence>
<feature type="domain" description="C2H2-type" evidence="7">
    <location>
        <begin position="256"/>
        <end position="288"/>
    </location>
</feature>
<dbReference type="FunFam" id="3.30.160.60:FF:002343">
    <property type="entry name" value="Zinc finger protein 33A"/>
    <property type="match status" value="1"/>
</dbReference>
<dbReference type="AlphaFoldDB" id="A0A8H6FAF7"/>
<evidence type="ECO:0000256" key="6">
    <source>
        <dbReference type="SAM" id="MobiDB-lite"/>
    </source>
</evidence>
<dbReference type="PROSITE" id="PS50157">
    <property type="entry name" value="ZINC_FINGER_C2H2_2"/>
    <property type="match status" value="2"/>
</dbReference>
<evidence type="ECO:0000256" key="5">
    <source>
        <dbReference type="PROSITE-ProRule" id="PRU00042"/>
    </source>
</evidence>
<keyword evidence="2" id="KW-0677">Repeat</keyword>
<evidence type="ECO:0000256" key="2">
    <source>
        <dbReference type="ARBA" id="ARBA00022737"/>
    </source>
</evidence>
<evidence type="ECO:0000256" key="1">
    <source>
        <dbReference type="ARBA" id="ARBA00022723"/>
    </source>
</evidence>
<accession>A0A8H6FAF7</accession>
<organism evidence="8 9">
    <name type="scientific">Letharia lupina</name>
    <dbReference type="NCBI Taxonomy" id="560253"/>
    <lineage>
        <taxon>Eukaryota</taxon>
        <taxon>Fungi</taxon>
        <taxon>Dikarya</taxon>
        <taxon>Ascomycota</taxon>
        <taxon>Pezizomycotina</taxon>
        <taxon>Lecanoromycetes</taxon>
        <taxon>OSLEUM clade</taxon>
        <taxon>Lecanoromycetidae</taxon>
        <taxon>Lecanorales</taxon>
        <taxon>Lecanorineae</taxon>
        <taxon>Parmeliaceae</taxon>
        <taxon>Letharia</taxon>
    </lineage>
</organism>
<keyword evidence="1" id="KW-0479">Metal-binding</keyword>
<sequence length="415" mass="44310">MYGEDSSGRRVSLLNHSSSNTTTTTQNTFSQPKIPNRSRISISSVSSCTSRDGYNSSPSTSSSGSPRHTRSPPTPQLVRFDSQSSLSQSTPSPMTPSNGFDLMDGQHPKNKNYNDLLNGNGNSLPYYTNPAFGRSNPNGYPTLHEASQQPYYNLDSQQPLPSLNGYPDGLFHHRGTLQPLQTQLQHPYSTNTSPILPTPSSATSTNTPSHSLPPISATIKTGPNTPITTSLTASTTATANGQNASATKNPPPKKKYPCPHAVRHNCTDTFTTSGHAARHGKKHTGEKNILCPTCKKAFTRKDNMKQHERTHRHSNSKNDSVAGSPVIGSAKGSRRASSSAGADAMDVDSDGSGMGMEPPRAGRVARPKMQRSELSEIMEGLDRENGMHKDEDADADGEGESPGLDALATAASELA</sequence>
<feature type="compositionally biased region" description="Low complexity" evidence="6">
    <location>
        <begin position="17"/>
        <end position="66"/>
    </location>
</feature>
<feature type="compositionally biased region" description="Low complexity" evidence="6">
    <location>
        <begin position="228"/>
        <end position="239"/>
    </location>
</feature>
<feature type="compositionally biased region" description="Low complexity" evidence="6">
    <location>
        <begin position="82"/>
        <end position="97"/>
    </location>
</feature>
<dbReference type="InterPro" id="IPR036236">
    <property type="entry name" value="Znf_C2H2_sf"/>
</dbReference>
<feature type="compositionally biased region" description="Basic and acidic residues" evidence="6">
    <location>
        <begin position="370"/>
        <end position="391"/>
    </location>
</feature>
<dbReference type="RefSeq" id="XP_037150316.1">
    <property type="nucleotide sequence ID" value="XM_037293487.1"/>
</dbReference>
<reference evidence="8 9" key="1">
    <citation type="journal article" date="2020" name="Genomics">
        <title>Complete, high-quality genomes from long-read metagenomic sequencing of two wolf lichen thalli reveals enigmatic genome architecture.</title>
        <authorList>
            <person name="McKenzie S.K."/>
            <person name="Walston R.F."/>
            <person name="Allen J.L."/>
        </authorList>
    </citation>
    <scope>NUCLEOTIDE SEQUENCE [LARGE SCALE GENOMIC DNA]</scope>
    <source>
        <strain evidence="8">WasteWater1</strain>
    </source>
</reference>
<evidence type="ECO:0000313" key="8">
    <source>
        <dbReference type="EMBL" id="KAF6220881.1"/>
    </source>
</evidence>
<keyword evidence="4" id="KW-0862">Zinc</keyword>
<dbReference type="PANTHER" id="PTHR23226">
    <property type="entry name" value="ZINC FINGER AND SCAN DOMAIN-CONTAINING"/>
    <property type="match status" value="1"/>
</dbReference>
<feature type="compositionally biased region" description="Low complexity" evidence="6">
    <location>
        <begin position="328"/>
        <end position="344"/>
    </location>
</feature>
<evidence type="ECO:0000259" key="7">
    <source>
        <dbReference type="PROSITE" id="PS50157"/>
    </source>
</evidence>
<dbReference type="Gene3D" id="3.30.160.60">
    <property type="entry name" value="Classic Zinc Finger"/>
    <property type="match status" value="2"/>
</dbReference>
<gene>
    <name evidence="8" type="ORF">HO133_002561</name>
</gene>
<name>A0A8H6FAF7_9LECA</name>
<dbReference type="GO" id="GO:0008270">
    <property type="term" value="F:zinc ion binding"/>
    <property type="evidence" value="ECO:0007669"/>
    <property type="project" value="UniProtKB-KW"/>
</dbReference>
<evidence type="ECO:0000256" key="3">
    <source>
        <dbReference type="ARBA" id="ARBA00022771"/>
    </source>
</evidence>
<feature type="compositionally biased region" description="Low complexity" evidence="6">
    <location>
        <begin position="198"/>
        <end position="209"/>
    </location>
</feature>
<feature type="region of interest" description="Disordered" evidence="6">
    <location>
        <begin position="302"/>
        <end position="415"/>
    </location>
</feature>
<dbReference type="SUPFAM" id="SSF57667">
    <property type="entry name" value="beta-beta-alpha zinc fingers"/>
    <property type="match status" value="1"/>
</dbReference>
<dbReference type="EMBL" id="JACCJB010000015">
    <property type="protein sequence ID" value="KAF6220881.1"/>
    <property type="molecule type" value="Genomic_DNA"/>
</dbReference>
<dbReference type="PROSITE" id="PS00028">
    <property type="entry name" value="ZINC_FINGER_C2H2_1"/>
    <property type="match status" value="1"/>
</dbReference>
<dbReference type="InterPro" id="IPR013087">
    <property type="entry name" value="Znf_C2H2_type"/>
</dbReference>
<feature type="domain" description="C2H2-type" evidence="7">
    <location>
        <begin position="289"/>
        <end position="318"/>
    </location>
</feature>
<feature type="region of interest" description="Disordered" evidence="6">
    <location>
        <begin position="153"/>
        <end position="174"/>
    </location>
</feature>
<feature type="region of interest" description="Disordered" evidence="6">
    <location>
        <begin position="187"/>
        <end position="258"/>
    </location>
</feature>
<proteinExistence type="predicted"/>
<protein>
    <recommendedName>
        <fullName evidence="7">C2H2-type domain-containing protein</fullName>
    </recommendedName>
</protein>
<keyword evidence="9" id="KW-1185">Reference proteome</keyword>
<feature type="region of interest" description="Disordered" evidence="6">
    <location>
        <begin position="1"/>
        <end position="118"/>
    </location>
</feature>